<evidence type="ECO:0000256" key="1">
    <source>
        <dbReference type="SAM" id="MobiDB-lite"/>
    </source>
</evidence>
<organism evidence="2">
    <name type="scientific">uncultured Frankineae bacterium</name>
    <dbReference type="NCBI Taxonomy" id="437475"/>
    <lineage>
        <taxon>Bacteria</taxon>
        <taxon>Bacillati</taxon>
        <taxon>Actinomycetota</taxon>
        <taxon>Actinomycetes</taxon>
        <taxon>Frankiales</taxon>
        <taxon>environmental samples</taxon>
    </lineage>
</organism>
<evidence type="ECO:0000313" key="2">
    <source>
        <dbReference type="EMBL" id="CAA9327208.1"/>
    </source>
</evidence>
<accession>A0A6J4LCM1</accession>
<gene>
    <name evidence="2" type="ORF">AVDCRST_MAG07-2038</name>
</gene>
<sequence>MGDLLVRGGRRRTGDDGGQHEVPALLGTSSDDFVVGGNIKMNRTLRKCFR</sequence>
<name>A0A6J4LCM1_9ACTN</name>
<feature type="region of interest" description="Disordered" evidence="1">
    <location>
        <begin position="1"/>
        <end position="24"/>
    </location>
</feature>
<protein>
    <submittedName>
        <fullName evidence="2">Uncharacterized protein</fullName>
    </submittedName>
</protein>
<reference evidence="2" key="1">
    <citation type="submission" date="2020-02" db="EMBL/GenBank/DDBJ databases">
        <authorList>
            <person name="Meier V. D."/>
        </authorList>
    </citation>
    <scope>NUCLEOTIDE SEQUENCE</scope>
    <source>
        <strain evidence="2">AVDCRST_MAG07</strain>
    </source>
</reference>
<dbReference type="AlphaFoldDB" id="A0A6J4LCM1"/>
<dbReference type="EMBL" id="CADCUB010000085">
    <property type="protein sequence ID" value="CAA9327208.1"/>
    <property type="molecule type" value="Genomic_DNA"/>
</dbReference>
<proteinExistence type="predicted"/>